<dbReference type="Pfam" id="PF22486">
    <property type="entry name" value="MATH_2"/>
    <property type="match status" value="1"/>
</dbReference>
<dbReference type="Gene3D" id="3.30.710.10">
    <property type="entry name" value="Potassium Channel Kv1.1, Chain A"/>
    <property type="match status" value="2"/>
</dbReference>
<comment type="pathway">
    <text evidence="1">Protein modification; protein ubiquitination.</text>
</comment>
<reference evidence="5" key="1">
    <citation type="submission" date="2018-08" db="EMBL/GenBank/DDBJ databases">
        <authorList>
            <person name="Rossello M."/>
        </authorList>
    </citation>
    <scope>NUCLEOTIDE SEQUENCE [LARGE SCALE GENOMIC DNA]</scope>
    <source>
        <strain evidence="5">cv. Chinese Spring</strain>
    </source>
</reference>
<dbReference type="InterPro" id="IPR008974">
    <property type="entry name" value="TRAF-like"/>
</dbReference>
<dbReference type="SUPFAM" id="SSF54695">
    <property type="entry name" value="POZ domain"/>
    <property type="match status" value="2"/>
</dbReference>
<organism evidence="5">
    <name type="scientific">Triticum aestivum</name>
    <name type="common">Wheat</name>
    <dbReference type="NCBI Taxonomy" id="4565"/>
    <lineage>
        <taxon>Eukaryota</taxon>
        <taxon>Viridiplantae</taxon>
        <taxon>Streptophyta</taxon>
        <taxon>Embryophyta</taxon>
        <taxon>Tracheophyta</taxon>
        <taxon>Spermatophyta</taxon>
        <taxon>Magnoliopsida</taxon>
        <taxon>Liliopsida</taxon>
        <taxon>Poales</taxon>
        <taxon>Poaceae</taxon>
        <taxon>BOP clade</taxon>
        <taxon>Pooideae</taxon>
        <taxon>Triticodae</taxon>
        <taxon>Triticeae</taxon>
        <taxon>Triticinae</taxon>
        <taxon>Triticum</taxon>
    </lineage>
</organism>
<dbReference type="InterPro" id="IPR002083">
    <property type="entry name" value="MATH/TRAF_dom"/>
</dbReference>
<dbReference type="Gene3D" id="2.60.210.10">
    <property type="entry name" value="Apoptosis, Tumor Necrosis Factor Receptor Associated Protein 2, Chain A"/>
    <property type="match status" value="2"/>
</dbReference>
<evidence type="ECO:0000256" key="2">
    <source>
        <dbReference type="ARBA" id="ARBA00010846"/>
    </source>
</evidence>
<evidence type="ECO:0000313" key="5">
    <source>
        <dbReference type="EnsemblPlants" id="TraesCS3B02G090600.1"/>
    </source>
</evidence>
<dbReference type="HOGENOM" id="CLU_004253_5_1_1"/>
<feature type="domain" description="BTB" evidence="3">
    <location>
        <begin position="188"/>
        <end position="257"/>
    </location>
</feature>
<dbReference type="Proteomes" id="UP000019116">
    <property type="component" value="Chromosome 3B"/>
</dbReference>
<dbReference type="Gene3D" id="6.10.250.3030">
    <property type="match status" value="1"/>
</dbReference>
<dbReference type="SMR" id="A0A077S2Y0"/>
<evidence type="ECO:0000313" key="6">
    <source>
        <dbReference type="Proteomes" id="UP000019116"/>
    </source>
</evidence>
<dbReference type="EnsemblPlants" id="TraesCS3B02G090600.1">
    <property type="protein sequence ID" value="TraesCS3B02G090600.1"/>
    <property type="gene ID" value="TraesCS3B02G090600"/>
</dbReference>
<protein>
    <recommendedName>
        <fullName evidence="7">BTB domain-containing protein</fullName>
    </recommendedName>
</protein>
<dbReference type="CDD" id="cd00121">
    <property type="entry name" value="MATH"/>
    <property type="match status" value="2"/>
</dbReference>
<dbReference type="PROSITE" id="PS50144">
    <property type="entry name" value="MATH"/>
    <property type="match status" value="1"/>
</dbReference>
<sequence length="690" mass="75908">MVSAPENTSSTHRSALVGGTHQFQIVGYGVRKVSSPIRSGDFHAGGHTWALACEFGDQGDGHLASITLQMVGNSKANVVAMVSLRIDDPRGRWPAALWRSDDPNVFSKTGNSWKLTVPNSFREHEARYVENDRLTILCAVDVLKEELAATLKNKDRSVSVVPSSPTVSQDLAKLMPTDAEMTPGCVPPDVTFVVEQSEIKAHKLVLAVRSPVLIAELDLHSTTTTVGPCVVRIDDMSVSTFKAMLRFIYTDEMPIKPNSNDMPRPRRACKEKYASRRRETMARDLLVAADRYGLERLRLMCEKILTESLNVATVMSTLLLVRGRHSCRQLEESCIEYIASHPDVYAAVKGTEGYQKLKENSSSSIILEVMDRVAMHSLDRNRSSSDGINCPRPADKSCSTSTYYVSEVACGAHEFKIPNFKAVQRSHGLGQPIYSGIFKVGGHDWKIRLYPSGNATVVEQDDEYISVFLELVSDPPPVQTAGVKTAMCFKIQDPSRPSSPFKEPYTASRTSTTRVGVTVIVPPSQISTQLEQLLASENGSDVSFLVEANEIRAHRLVIAARAPALHEAAAVATKNKEEDHAAAVVRVDDMKAAVFKAVLHFIYTDELLPGDSTRLLAGDMLTAACRFGLTRMKAMCENLLCESLTKDNVLATVKLARHHHCKGLEDYCIEFVSTPDVAKELLKTFIGLQD</sequence>
<comment type="similarity">
    <text evidence="2">Belongs to the Tdpoz family.</text>
</comment>
<dbReference type="Pfam" id="PF24570">
    <property type="entry name" value="BACK_BPM_SPOP"/>
    <property type="match status" value="2"/>
</dbReference>
<proteinExistence type="inferred from homology"/>
<dbReference type="SMART" id="SM00225">
    <property type="entry name" value="BTB"/>
    <property type="match status" value="2"/>
</dbReference>
<dbReference type="Gramene" id="TraesCS3B02G090600.1">
    <property type="protein sequence ID" value="TraesCS3B02G090600.1"/>
    <property type="gene ID" value="TraesCS3B02G090600"/>
</dbReference>
<dbReference type="InterPro" id="IPR056423">
    <property type="entry name" value="BACK_BPM_SPOP"/>
</dbReference>
<keyword evidence="6" id="KW-1185">Reference proteome</keyword>
<dbReference type="PANTHER" id="PTHR26379">
    <property type="entry name" value="BTB/POZ AND MATH DOMAIN-CONTAINING PROTEIN 1"/>
    <property type="match status" value="1"/>
</dbReference>
<reference evidence="5" key="2">
    <citation type="submission" date="2018-10" db="UniProtKB">
        <authorList>
            <consortium name="EnsemblPlants"/>
        </authorList>
    </citation>
    <scope>IDENTIFICATION</scope>
</reference>
<dbReference type="InterPro" id="IPR000210">
    <property type="entry name" value="BTB/POZ_dom"/>
</dbReference>
<dbReference type="OMA" id="WALACEF"/>
<dbReference type="Gramene" id="TraesCAD_scaffold_024331_01G000200.1">
    <property type="protein sequence ID" value="TraesCAD_scaffold_024331_01G000200.1"/>
    <property type="gene ID" value="TraesCAD_scaffold_024331_01G000200"/>
</dbReference>
<feature type="domain" description="MATH" evidence="4">
    <location>
        <begin position="410"/>
        <end position="471"/>
    </location>
</feature>
<dbReference type="Gramene" id="TraesJAG3B03G01575190.1">
    <property type="protein sequence ID" value="TraesJAG3B03G01575190.1"/>
    <property type="gene ID" value="TraesJAG3B03G01575190"/>
</dbReference>
<dbReference type="GO" id="GO:0016567">
    <property type="term" value="P:protein ubiquitination"/>
    <property type="evidence" value="ECO:0007669"/>
    <property type="project" value="InterPro"/>
</dbReference>
<dbReference type="Gene3D" id="1.25.40.420">
    <property type="match status" value="1"/>
</dbReference>
<dbReference type="PANTHER" id="PTHR26379:SF253">
    <property type="entry name" value="BTB DOMAIN-CONTAINING PROTEIN"/>
    <property type="match status" value="1"/>
</dbReference>
<dbReference type="OrthoDB" id="676805at2759"/>
<dbReference type="Gramene" id="TraesSYM3B03G01589120.1">
    <property type="protein sequence ID" value="TraesSYM3B03G01589120.1"/>
    <property type="gene ID" value="TraesSYM3B03G01589120"/>
</dbReference>
<name>A0A077S2Y0_WHEAT</name>
<feature type="domain" description="BTB" evidence="3">
    <location>
        <begin position="540"/>
        <end position="611"/>
    </location>
</feature>
<dbReference type="SUPFAM" id="SSF49599">
    <property type="entry name" value="TRAF domain-like"/>
    <property type="match status" value="2"/>
</dbReference>
<dbReference type="STRING" id="4565.A0A077S2Y0"/>
<dbReference type="AlphaFoldDB" id="A0A077S2Y0"/>
<dbReference type="Pfam" id="PF00651">
    <property type="entry name" value="BTB"/>
    <property type="match status" value="2"/>
</dbReference>
<evidence type="ECO:0008006" key="7">
    <source>
        <dbReference type="Google" id="ProtNLM"/>
    </source>
</evidence>
<evidence type="ECO:0000256" key="1">
    <source>
        <dbReference type="ARBA" id="ARBA00004906"/>
    </source>
</evidence>
<dbReference type="InterPro" id="IPR011333">
    <property type="entry name" value="SKP1/BTB/POZ_sf"/>
</dbReference>
<dbReference type="PROSITE" id="PS50097">
    <property type="entry name" value="BTB"/>
    <property type="match status" value="2"/>
</dbReference>
<evidence type="ECO:0000259" key="4">
    <source>
        <dbReference type="PROSITE" id="PS50144"/>
    </source>
</evidence>
<dbReference type="Gramene" id="TraesCS3B03G0210300.1">
    <property type="protein sequence ID" value="TraesCS3B03G0210300.1.CDS"/>
    <property type="gene ID" value="TraesCS3B03G0210300"/>
</dbReference>
<evidence type="ECO:0000259" key="3">
    <source>
        <dbReference type="PROSITE" id="PS50097"/>
    </source>
</evidence>
<accession>A0A077S2Y0</accession>
<dbReference type="InterPro" id="IPR045005">
    <property type="entry name" value="BPM1-6"/>
</dbReference>